<evidence type="ECO:0000256" key="5">
    <source>
        <dbReference type="ARBA" id="ARBA00023136"/>
    </source>
</evidence>
<comment type="subcellular location">
    <subcellularLocation>
        <location evidence="1">Cell membrane</location>
        <topology evidence="1">Multi-pass membrane protein</topology>
    </subcellularLocation>
</comment>
<accession>A0ABT1DBA5</accession>
<evidence type="ECO:0000256" key="1">
    <source>
        <dbReference type="ARBA" id="ARBA00004651"/>
    </source>
</evidence>
<organism evidence="8 9">
    <name type="scientific">Siccirubricoccus soli</name>
    <dbReference type="NCBI Taxonomy" id="2899147"/>
    <lineage>
        <taxon>Bacteria</taxon>
        <taxon>Pseudomonadati</taxon>
        <taxon>Pseudomonadota</taxon>
        <taxon>Alphaproteobacteria</taxon>
        <taxon>Acetobacterales</taxon>
        <taxon>Roseomonadaceae</taxon>
        <taxon>Siccirubricoccus</taxon>
    </lineage>
</organism>
<dbReference type="GO" id="GO:0004190">
    <property type="term" value="F:aspartic-type endopeptidase activity"/>
    <property type="evidence" value="ECO:0007669"/>
    <property type="project" value="UniProtKB-EC"/>
</dbReference>
<evidence type="ECO:0000256" key="2">
    <source>
        <dbReference type="ARBA" id="ARBA00022475"/>
    </source>
</evidence>
<keyword evidence="3 6" id="KW-0812">Transmembrane</keyword>
<evidence type="ECO:0000256" key="3">
    <source>
        <dbReference type="ARBA" id="ARBA00022692"/>
    </source>
</evidence>
<dbReference type="Pfam" id="PF01478">
    <property type="entry name" value="Peptidase_A24"/>
    <property type="match status" value="1"/>
</dbReference>
<dbReference type="PANTHER" id="PTHR36506:SF1">
    <property type="entry name" value="PREFLAGELLIN PEPTIDASE"/>
    <property type="match status" value="1"/>
</dbReference>
<dbReference type="InterPro" id="IPR000045">
    <property type="entry name" value="Prepilin_IV_endopep_pep"/>
</dbReference>
<dbReference type="EMBL" id="JAFIRR010000180">
    <property type="protein sequence ID" value="MCO6419232.1"/>
    <property type="molecule type" value="Genomic_DNA"/>
</dbReference>
<feature type="domain" description="Prepilin type IV endopeptidase peptidase" evidence="7">
    <location>
        <begin position="8"/>
        <end position="111"/>
    </location>
</feature>
<dbReference type="Gene3D" id="1.20.120.1220">
    <property type="match status" value="1"/>
</dbReference>
<keyword evidence="2" id="KW-1003">Cell membrane</keyword>
<keyword evidence="5 6" id="KW-0472">Membrane</keyword>
<feature type="transmembrane region" description="Helical" evidence="6">
    <location>
        <begin position="93"/>
        <end position="113"/>
    </location>
</feature>
<keyword evidence="4 6" id="KW-1133">Transmembrane helix</keyword>
<keyword evidence="9" id="KW-1185">Reference proteome</keyword>
<proteinExistence type="predicted"/>
<feature type="transmembrane region" description="Helical" evidence="6">
    <location>
        <begin position="51"/>
        <end position="73"/>
    </location>
</feature>
<reference evidence="8 9" key="1">
    <citation type="submission" date="2021-12" db="EMBL/GenBank/DDBJ databases">
        <title>Siccirubricoccus leaddurans sp. nov., a high concentration Zn2+ tolerance bacterium.</title>
        <authorList>
            <person name="Cao Y."/>
        </authorList>
    </citation>
    <scope>NUCLEOTIDE SEQUENCE [LARGE SCALE GENOMIC DNA]</scope>
    <source>
        <strain evidence="8 9">KC 17139</strain>
    </source>
</reference>
<sequence length="167" mass="17234">MHSLHILLVTGLLCVAAWRDLTTRTIPDAVCLLLVSIGVVVRAAEGWQAAGLSLVAALLLFCVLLLVAMRGVLGGGDVKLASAVALGLSPTQGWDFVYVTAMIGGVLGVAYLAGPHLTPRLAPIAGAALPRRLIAVEAWRLRRRGPVPYGIAIAGGGILVLLALPGH</sequence>
<evidence type="ECO:0000256" key="4">
    <source>
        <dbReference type="ARBA" id="ARBA00022989"/>
    </source>
</evidence>
<feature type="transmembrane region" description="Helical" evidence="6">
    <location>
        <begin position="147"/>
        <end position="164"/>
    </location>
</feature>
<dbReference type="InterPro" id="IPR052218">
    <property type="entry name" value="Preflagellin_Peptidase"/>
</dbReference>
<dbReference type="RefSeq" id="WP_252955853.1">
    <property type="nucleotide sequence ID" value="NZ_JAFIRR010000180.1"/>
</dbReference>
<evidence type="ECO:0000313" key="8">
    <source>
        <dbReference type="EMBL" id="MCO6419232.1"/>
    </source>
</evidence>
<keyword evidence="8" id="KW-0378">Hydrolase</keyword>
<name>A0ABT1DBA5_9PROT</name>
<protein>
    <submittedName>
        <fullName evidence="8">Prepilin peptidase</fullName>
        <ecNumber evidence="8">3.4.23.43</ecNumber>
    </submittedName>
</protein>
<comment type="caution">
    <text evidence="8">The sequence shown here is derived from an EMBL/GenBank/DDBJ whole genome shotgun (WGS) entry which is preliminary data.</text>
</comment>
<feature type="transmembrane region" description="Helical" evidence="6">
    <location>
        <begin position="26"/>
        <end position="44"/>
    </location>
</feature>
<evidence type="ECO:0000259" key="7">
    <source>
        <dbReference type="Pfam" id="PF01478"/>
    </source>
</evidence>
<evidence type="ECO:0000256" key="6">
    <source>
        <dbReference type="SAM" id="Phobius"/>
    </source>
</evidence>
<dbReference type="PANTHER" id="PTHR36506">
    <property type="entry name" value="PREFLAGELLIN PEPTIDASE"/>
    <property type="match status" value="1"/>
</dbReference>
<gene>
    <name evidence="8" type="ORF">JYK14_24160</name>
</gene>
<dbReference type="EC" id="3.4.23.43" evidence="8"/>
<dbReference type="Proteomes" id="UP001523392">
    <property type="component" value="Unassembled WGS sequence"/>
</dbReference>
<evidence type="ECO:0000313" key="9">
    <source>
        <dbReference type="Proteomes" id="UP001523392"/>
    </source>
</evidence>